<organism evidence="7 8">
    <name type="scientific">Nematostella vectensis</name>
    <name type="common">Starlet sea anemone</name>
    <dbReference type="NCBI Taxonomy" id="45351"/>
    <lineage>
        <taxon>Eukaryota</taxon>
        <taxon>Metazoa</taxon>
        <taxon>Cnidaria</taxon>
        <taxon>Anthozoa</taxon>
        <taxon>Hexacorallia</taxon>
        <taxon>Actiniaria</taxon>
        <taxon>Edwardsiidae</taxon>
        <taxon>Nematostella</taxon>
    </lineage>
</organism>
<evidence type="ECO:0000313" key="7">
    <source>
        <dbReference type="EMBL" id="EDO35296.1"/>
    </source>
</evidence>
<name>A7SLT7_NEMVE</name>
<dbReference type="InterPro" id="IPR036397">
    <property type="entry name" value="RNaseH_sf"/>
</dbReference>
<dbReference type="AlphaFoldDB" id="A7SLT7"/>
<sequence length="239" mass="27019">DTLLSIHNAIIRPHLNYCSEVWDTLGKGNSKRLQKLQNRAARVITRTSNEDPASGALAELGWDTLEVQWTKTKAKQMYKVINGLAPSCLTDLFKSERKLFKGGRALDASDKEAALLGFSAHLRKHPLHKPTLLVAHNCHSFDAPRIVHNTPQQQQADEFSGLDLYSGDPLVAGRKYFKRKDGIKLSDLYRETFGCEFNAHDALEDCRTLREVLNEVGPDLQRKVRETAISWSYFTSVRN</sequence>
<protein>
    <recommendedName>
        <fullName evidence="9">Exonuclease domain-containing protein</fullName>
    </recommendedName>
</protein>
<dbReference type="GO" id="GO:0005737">
    <property type="term" value="C:cytoplasm"/>
    <property type="evidence" value="ECO:0000318"/>
    <property type="project" value="GO_Central"/>
</dbReference>
<evidence type="ECO:0000313" key="8">
    <source>
        <dbReference type="Proteomes" id="UP000001593"/>
    </source>
</evidence>
<dbReference type="EMBL" id="DS469702">
    <property type="protein sequence ID" value="EDO35296.1"/>
    <property type="molecule type" value="Genomic_DNA"/>
</dbReference>
<evidence type="ECO:0000256" key="4">
    <source>
        <dbReference type="ARBA" id="ARBA00022801"/>
    </source>
</evidence>
<dbReference type="PhylomeDB" id="A7SLT7"/>
<evidence type="ECO:0000256" key="5">
    <source>
        <dbReference type="ARBA" id="ARBA00022839"/>
    </source>
</evidence>
<gene>
    <name evidence="7" type="ORF">NEMVEDRAFT_v1g214272</name>
</gene>
<evidence type="ECO:0008006" key="9">
    <source>
        <dbReference type="Google" id="ProtNLM"/>
    </source>
</evidence>
<evidence type="ECO:0000256" key="1">
    <source>
        <dbReference type="ARBA" id="ARBA00001946"/>
    </source>
</evidence>
<keyword evidence="3" id="KW-0479">Metal-binding</keyword>
<dbReference type="PANTHER" id="PTHR13058">
    <property type="entry name" value="THREE PRIME REPAIR EXONUCLEASE 1, 2"/>
    <property type="match status" value="1"/>
</dbReference>
<dbReference type="GO" id="GO:0003676">
    <property type="term" value="F:nucleic acid binding"/>
    <property type="evidence" value="ECO:0007669"/>
    <property type="project" value="InterPro"/>
</dbReference>
<keyword evidence="4" id="KW-0378">Hydrolase</keyword>
<dbReference type="InterPro" id="IPR040393">
    <property type="entry name" value="TREX1/2"/>
</dbReference>
<dbReference type="Gene3D" id="3.30.420.10">
    <property type="entry name" value="Ribonuclease H-like superfamily/Ribonuclease H"/>
    <property type="match status" value="1"/>
</dbReference>
<proteinExistence type="predicted"/>
<dbReference type="STRING" id="45351.A7SLT7"/>
<keyword evidence="8" id="KW-1185">Reference proteome</keyword>
<keyword evidence="2" id="KW-0540">Nuclease</keyword>
<dbReference type="HOGENOM" id="CLU_1163632_0_0_1"/>
<evidence type="ECO:0000256" key="3">
    <source>
        <dbReference type="ARBA" id="ARBA00022723"/>
    </source>
</evidence>
<accession>A7SLT7</accession>
<reference evidence="7 8" key="1">
    <citation type="journal article" date="2007" name="Science">
        <title>Sea anemone genome reveals ancestral eumetazoan gene repertoire and genomic organization.</title>
        <authorList>
            <person name="Putnam N.H."/>
            <person name="Srivastava M."/>
            <person name="Hellsten U."/>
            <person name="Dirks B."/>
            <person name="Chapman J."/>
            <person name="Salamov A."/>
            <person name="Terry A."/>
            <person name="Shapiro H."/>
            <person name="Lindquist E."/>
            <person name="Kapitonov V.V."/>
            <person name="Jurka J."/>
            <person name="Genikhovich G."/>
            <person name="Grigoriev I.V."/>
            <person name="Lucas S.M."/>
            <person name="Steele R.E."/>
            <person name="Finnerty J.R."/>
            <person name="Technau U."/>
            <person name="Martindale M.Q."/>
            <person name="Rokhsar D.S."/>
        </authorList>
    </citation>
    <scope>NUCLEOTIDE SEQUENCE [LARGE SCALE GENOMIC DNA]</scope>
    <source>
        <strain evidence="8">CH2 X CH6</strain>
    </source>
</reference>
<dbReference type="GO" id="GO:0046872">
    <property type="term" value="F:metal ion binding"/>
    <property type="evidence" value="ECO:0007669"/>
    <property type="project" value="UniProtKB-KW"/>
</dbReference>
<comment type="cofactor">
    <cofactor evidence="1">
        <name>Mg(2+)</name>
        <dbReference type="ChEBI" id="CHEBI:18420"/>
    </cofactor>
</comment>
<dbReference type="PANTHER" id="PTHR13058:SF19">
    <property type="entry name" value="LD40940P"/>
    <property type="match status" value="1"/>
</dbReference>
<evidence type="ECO:0000256" key="6">
    <source>
        <dbReference type="ARBA" id="ARBA00022842"/>
    </source>
</evidence>
<dbReference type="InterPro" id="IPR012337">
    <property type="entry name" value="RNaseH-like_sf"/>
</dbReference>
<evidence type="ECO:0000256" key="2">
    <source>
        <dbReference type="ARBA" id="ARBA00022722"/>
    </source>
</evidence>
<dbReference type="GO" id="GO:0008296">
    <property type="term" value="F:3'-5'-DNA exonuclease activity"/>
    <property type="evidence" value="ECO:0000318"/>
    <property type="project" value="GO_Central"/>
</dbReference>
<dbReference type="Proteomes" id="UP000001593">
    <property type="component" value="Unassembled WGS sequence"/>
</dbReference>
<dbReference type="InParanoid" id="A7SLT7"/>
<feature type="non-terminal residue" evidence="7">
    <location>
        <position position="1"/>
    </location>
</feature>
<dbReference type="GO" id="GO:0006308">
    <property type="term" value="P:DNA catabolic process"/>
    <property type="evidence" value="ECO:0000318"/>
    <property type="project" value="GO_Central"/>
</dbReference>
<dbReference type="SUPFAM" id="SSF53098">
    <property type="entry name" value="Ribonuclease H-like"/>
    <property type="match status" value="1"/>
</dbReference>
<keyword evidence="5" id="KW-0269">Exonuclease</keyword>
<keyword evidence="6" id="KW-0460">Magnesium</keyword>